<dbReference type="STRING" id="1306947.J120_04755"/>
<comment type="caution">
    <text evidence="3">The sequence shown here is derived from an EMBL/GenBank/DDBJ whole genome shotgun (WGS) entry which is preliminary data.</text>
</comment>
<feature type="chain" id="PRO_5002245260" evidence="2">
    <location>
        <begin position="22"/>
        <end position="385"/>
    </location>
</feature>
<dbReference type="Proteomes" id="UP000032214">
    <property type="component" value="Unassembled WGS sequence"/>
</dbReference>
<dbReference type="EMBL" id="ARQD01000005">
    <property type="protein sequence ID" value="KIX84886.1"/>
    <property type="molecule type" value="Genomic_DNA"/>
</dbReference>
<keyword evidence="2" id="KW-0732">Signal</keyword>
<feature type="compositionally biased region" description="Polar residues" evidence="1">
    <location>
        <begin position="357"/>
        <end position="385"/>
    </location>
</feature>
<feature type="signal peptide" evidence="2">
    <location>
        <begin position="1"/>
        <end position="21"/>
    </location>
</feature>
<proteinExistence type="predicted"/>
<evidence type="ECO:0000256" key="1">
    <source>
        <dbReference type="SAM" id="MobiDB-lite"/>
    </source>
</evidence>
<name>A0A0D2JD56_9BACT</name>
<accession>A0A0D2JD56</accession>
<reference evidence="3 4" key="1">
    <citation type="journal article" date="2013" name="Proc. Natl. Acad. Sci. U.S.A.">
        <title>Candidate phylum TM6 genome recovered from a hospital sink biofilm provides genomic insights into this uncultivated phylum.</title>
        <authorList>
            <person name="McLean J.S."/>
            <person name="Lombardo M.J."/>
            <person name="Badger J.H."/>
            <person name="Edlund A."/>
            <person name="Novotny M."/>
            <person name="Yee-Greenbaum J."/>
            <person name="Vyahhi N."/>
            <person name="Hall A.P."/>
            <person name="Yang Y."/>
            <person name="Dupont C.L."/>
            <person name="Ziegler M.G."/>
            <person name="Chitsaz H."/>
            <person name="Allen A.E."/>
            <person name="Yooseph S."/>
            <person name="Tesler G."/>
            <person name="Pevzner P.A."/>
            <person name="Friedman R.M."/>
            <person name="Nealson K.H."/>
            <person name="Venter J.C."/>
            <person name="Lasken R.S."/>
        </authorList>
    </citation>
    <scope>NUCLEOTIDE SEQUENCE [LARGE SCALE GENOMIC DNA]</scope>
    <source>
        <strain evidence="3 4">TM6SC1</strain>
    </source>
</reference>
<protein>
    <submittedName>
        <fullName evidence="3">Uncharacterized protein</fullName>
    </submittedName>
</protein>
<evidence type="ECO:0000313" key="3">
    <source>
        <dbReference type="EMBL" id="KIX84886.1"/>
    </source>
</evidence>
<feature type="compositionally biased region" description="Polar residues" evidence="1">
    <location>
        <begin position="49"/>
        <end position="66"/>
    </location>
</feature>
<organism evidence="3 4">
    <name type="scientific">candidate division TM6 bacterium JCVI TM6SC1</name>
    <dbReference type="NCBI Taxonomy" id="1306947"/>
    <lineage>
        <taxon>Bacteria</taxon>
        <taxon>Candidatus Babelota</taxon>
        <taxon>Vermiphilus</taxon>
    </lineage>
</organism>
<keyword evidence="4" id="KW-1185">Reference proteome</keyword>
<dbReference type="AlphaFoldDB" id="A0A0D2JD56"/>
<evidence type="ECO:0000313" key="4">
    <source>
        <dbReference type="Proteomes" id="UP000032214"/>
    </source>
</evidence>
<sequence>MRTIIRFAVVTILTGVNILNAAEKEAPRSLSNRSLLKPVTEQKSHRGRSNTIEGSIVSSKQSISFDDNSHEQIILKNRDKKEKKEKKSKKGDRKSLKLKLVTKSSSYLDTDNKGKQEDISSSAHATPASTDIALSNVLQPASVNFTTSTLHDEIKRAIALSDVDQFKKLFDKFIKQYSLNTLFKLDNVTFYGQNIGYCTILKLILYTAGFGKPGSTENNYYKIRTIAEAESIVLKMIKYILELNRFAHEEHKIKPHQEPEITWLSHIGLAAWRNFEKVSQRIAESPLSEVTDIDVVECIKNSEWRALEILMNHGAQKYLSEDLTIQAEEKINQYTALLSKAVYVRNILRNGQLIPDDNQTLSPRSTSPSQVISGSWPPTRTSNFN</sequence>
<feature type="region of interest" description="Disordered" evidence="1">
    <location>
        <begin position="27"/>
        <end position="94"/>
    </location>
</feature>
<feature type="compositionally biased region" description="Basic residues" evidence="1">
    <location>
        <begin position="83"/>
        <end position="92"/>
    </location>
</feature>
<feature type="region of interest" description="Disordered" evidence="1">
    <location>
        <begin position="355"/>
        <end position="385"/>
    </location>
</feature>
<gene>
    <name evidence="3" type="ORF">J120_04755</name>
</gene>
<evidence type="ECO:0000256" key="2">
    <source>
        <dbReference type="SAM" id="SignalP"/>
    </source>
</evidence>